<dbReference type="SUPFAM" id="SSF52540">
    <property type="entry name" value="P-loop containing nucleoside triphosphate hydrolases"/>
    <property type="match status" value="1"/>
</dbReference>
<gene>
    <name evidence="28" type="primary">CHS8</name>
    <name evidence="28" type="ORF">CFIMG_001387RA</name>
</gene>
<evidence type="ECO:0000256" key="18">
    <source>
        <dbReference type="ARBA" id="ARBA00049466"/>
    </source>
</evidence>
<keyword evidence="20" id="KW-0067">ATP-binding</keyword>
<sequence length="2638" mass="293578">MSAQANGGPSQASLPSLPAHLQSDTQLTAHLASRFYANQPTARLSSHALIALNTYTSSSKGIDGGREGSTQAGAEEIADRAFTRLGYRSENQAVVFLGESGSGKSTLRSHFLSAILNKSSTPLSTKVSLAAYVFDCLTTTKTATTSTASKAGLFYELQYDTATTTNPVLIGAKLLDHRLERSRITDVPTGERNFHILYYLLAGISDAERSHLGLDSPASAPMRWKYLGHPTQMKVGINDAEGFTLFKNALKRLEFPRSEVAEICQILAAILHIGQLEFQTTSNTSVTADDSGGFSHEGGTTTTTVKNTDTLGIVAAFLGVSPLDLQHTLGYKNKMIGKERVTVMLDPVGARSHANELSRTLYSLLIAYVVENINQRLCVSEESIANTVSIVDFPGFAQHPSTASSLDQLLSNAATEALYNVTLNNFFERKAELLESEEVTVAPTSYFDNSDAVKGLLKSGNGLLSILDDQTRRHRTDLQFLESLRKRFEGKNPAIVPGSVTAKLPGSNFLTENTAATFAVKHFAGEVEYSVQGLIEENGEIVSSDLMNMINSTRSEFIARLFGQEVLQTVNHPQERSAVMQASISSKPSRQPSVMSRKGRGRPGLRGKKDESEKDTVKNRGSEQGASGQFLAALENVTRAVNDIGTNAYFVFCIKPNDRRIANQFDSKCVRTQLQTFGIVEISQRLRSADFSLFLPFGEFLGLSDGETMLMGSERERVEFVVDEKRWPSNEIHIGSTGVFLSERCWMEVANLATASAGGHYPAASDNGDHVQPRHDAAAFAASKERLLSGSSSPQYGEKKGYYGDDGRSEAGVSTFGNGDMFKNHETREQMLERNEEKKMDEVEEFRDSASRKRWVMIVYAMTWFVPDFLVRVVGRKPRKDIRVAWREKLAINMLIWFMCAISAFFVVGFPLLICPTQHVYGTAELSSHNGDGNSAYVAIRGFVFDWGKFMPRHYPNVIESRRLLSYAGTDVSGLFPVQVSALCTGINGNIDEHVALSTRTANLTGAANVVGDKDNTYQFHDFRAWTNDSRPDWYYEQMTMLRSRYYKGRVGYTPKTIKRLASSGRQIAYIGDDVFDFTEYNSGGGRTYQTRNGEDVPEDALTQTRFMSDKVLSIFSSAAGGDVGEYWDQISLSATDKANQWTCMKNLFYVGAVDSRNSFRCKLSDYMVLAVSIALCVIIGFKFFAALQFGGKNMPENLDKFVMCQIPAYTEDEESLRRAIDSLARTKYDDKRKLLVVVCDGMIIGQGNDKPTPRIVLDILGVPENIDPEALSFESLGEGMKQHNMGKVYSGLYEVQGHIVPFLVLVKVGKPSEVSRPGNRGKRDSQMVIMRFLNRVHYNLPMSPLELEMYHQIRNIIGVNPAFYEFLFQIDADTDVAADSCGRMVAEFQDDTRLIALCGETALTNAKSSIVTMIQVYEYFISHNLAKAFESLFGSVTCLPGCFSMYRIRAADTGKPLFVSKEIIEDYSTIRVDTLHMKNLLHLGEDRYLTTLLIKYHSRFKTKYISSAKAWTIAPDSWAVFLSQRRRWINSTVHNLMELMPMNQLCGFCCFSMRFVVFVDLLSTIIQPVTLAYIVYLIVLITTNSGSLPLTAFIMLAVIYGLQAFIFIVRRKWEMIGWMIMYIFAMPVFTFGLPLYSFWHMDDFNWGNTRVVAGEKGKKIVISDEGKFDPSSIPKKKWEEYQLELWETQTATAKDDARSEVSGYSYATKAQGPMSDYGGGHLGGSTYGLPQYGSRMSLAPSHIDNRNSQYGGSQFFSPEDMVGLPSDDAILAEIREILRTADLMTVTKKGIKQDLERRFGVPLDAKKLYINSAVEALLSGQLAFLLLPHVTHASSITRANMDASPVELARENLMANADQATANDLLDLWHQYRNVALTVFAVMLMAIRLYFSSEEREGLIAIPKVLEDKKNKKDKATDVKSTPRETQAEIPFENLPETKPARDKKAGPKRIVGGLRKTTSPSGKTRLARGRKLQPLVFYSSVTTNTERIAGTFLPQLNDVLAALDLGEEASAHVSLLNAEMLDLAQIDFDDYFVAPPAAKEGVELVYLFLLPSYNIDTINDAFLQHLQETHYDFRIDTAALGGLAGYSVFGFGDREGWPDENEGFCFQAKELDRWMAKLTGGKRAYPVGMGDTKTDYEERLAEWLQGLQEVFVVIANTGGLGEGLPGSGDADESDVDDVSADEEEDSEVYADPAAKKASAGDLGDVEDLGKLIKGSTDLADTTDFTNYGTSNKRKKTAAATAAQAVAKEMVPVNSPTYKSLTKQGYAIVGSHSGVKICRWTKSALRGRGSCYKFSFYGINSHQCMESTPSLSCSNKCVFCWRHGTNPVGTTWRWVVDPPELIFEGVKKNHYQKIKVLKGMAGVRAERYAEALRIRHCALSLVGEPIFYPHINEFLAMLHREHISSFLVCNAQHPDQLAALKAVTQLYVSIDASDRESLRRIDRPLHRDFWERFQRCLDILRAKRNKHRTVFRLTLVKGFNIDDEVDGYAELVSRALPCFIEIKGVTYCGTATSANAGLRMQNVPFYWEVCDFVRALDAKLRDRGLDYGIAAEHAHSCCILLGSGRFRVDGKWHTQIDYDKFFRLVEERGADGDWTPEEYMGAETPEWATWGNGGFDPRDQRVDRKGRPIEAKKEPSG</sequence>
<feature type="transmembrane region" description="Helical" evidence="22">
    <location>
        <begin position="1167"/>
        <end position="1186"/>
    </location>
</feature>
<evidence type="ECO:0000256" key="9">
    <source>
        <dbReference type="ARBA" id="ARBA00022691"/>
    </source>
</evidence>
<dbReference type="EMBL" id="APWK03000010">
    <property type="protein sequence ID" value="PHH55509.1"/>
    <property type="molecule type" value="Genomic_DNA"/>
</dbReference>
<keyword evidence="20" id="KW-0547">Nucleotide-binding</keyword>
<keyword evidence="11" id="KW-0479">Metal-binding</keyword>
<comment type="similarity">
    <text evidence="20">Belongs to the TRAFAC class myosin-kinesin ATPase superfamily. Myosin family.</text>
</comment>
<dbReference type="GO" id="GO:0010181">
    <property type="term" value="F:FMN binding"/>
    <property type="evidence" value="ECO:0007669"/>
    <property type="project" value="InterPro"/>
</dbReference>
<dbReference type="Gene3D" id="1.10.10.60">
    <property type="entry name" value="Homeodomain-like"/>
    <property type="match status" value="1"/>
</dbReference>
<dbReference type="GO" id="GO:0046872">
    <property type="term" value="F:metal ion binding"/>
    <property type="evidence" value="ECO:0007669"/>
    <property type="project" value="UniProtKB-KW"/>
</dbReference>
<reference evidence="28 29" key="2">
    <citation type="journal article" date="2013" name="IMA Fungus">
        <title>IMA Genome-F 1: Ceratocystis fimbriata: Draft nuclear genome sequence for the plant pathogen, Ceratocystis fimbriata.</title>
        <authorList>
            <person name="Wilken P.M."/>
            <person name="Steenkamp E.T."/>
            <person name="Wingfield M.J."/>
            <person name="de Beer Z.W."/>
            <person name="Wingfield B.D."/>
        </authorList>
    </citation>
    <scope>NUCLEOTIDE SEQUENCE [LARGE SCALE GENOMIC DNA]</scope>
    <source>
        <strain evidence="28 29">CBS 114723</strain>
    </source>
</reference>
<feature type="domain" description="DEK-C" evidence="27">
    <location>
        <begin position="1765"/>
        <end position="1820"/>
    </location>
</feature>
<dbReference type="SUPFAM" id="SSF52218">
    <property type="entry name" value="Flavoproteins"/>
    <property type="match status" value="1"/>
</dbReference>
<dbReference type="CDD" id="cd14879">
    <property type="entry name" value="MYSc_Myo17"/>
    <property type="match status" value="1"/>
</dbReference>
<dbReference type="Pfam" id="PF00063">
    <property type="entry name" value="Myosin_head"/>
    <property type="match status" value="1"/>
</dbReference>
<dbReference type="InterPro" id="IPR007197">
    <property type="entry name" value="rSAM"/>
</dbReference>
<keyword evidence="20" id="KW-0009">Actin-binding</keyword>
<dbReference type="Gene3D" id="1.10.10.820">
    <property type="match status" value="1"/>
</dbReference>
<dbReference type="OrthoDB" id="370884at2759"/>
<dbReference type="Proteomes" id="UP000222788">
    <property type="component" value="Unassembled WGS sequence"/>
</dbReference>
<evidence type="ECO:0000256" key="11">
    <source>
        <dbReference type="ARBA" id="ARBA00022723"/>
    </source>
</evidence>
<feature type="compositionally biased region" description="Basic residues" evidence="21">
    <location>
        <begin position="597"/>
        <end position="606"/>
    </location>
</feature>
<dbReference type="GO" id="GO:0051539">
    <property type="term" value="F:4 iron, 4 sulfur cluster binding"/>
    <property type="evidence" value="ECO:0007669"/>
    <property type="project" value="UniProtKB-KW"/>
</dbReference>
<dbReference type="GO" id="GO:0004100">
    <property type="term" value="F:chitin synthase activity"/>
    <property type="evidence" value="ECO:0007669"/>
    <property type="project" value="UniProtKB-EC"/>
</dbReference>
<feature type="compositionally biased region" description="Basic and acidic residues" evidence="21">
    <location>
        <begin position="1912"/>
        <end position="1928"/>
    </location>
</feature>
<dbReference type="SFLD" id="SFLDF00284">
    <property type="entry name" value="tRNA_wybutosine-synthesizing"/>
    <property type="match status" value="1"/>
</dbReference>
<dbReference type="GO" id="GO:0003779">
    <property type="term" value="F:actin binding"/>
    <property type="evidence" value="ECO:0007669"/>
    <property type="project" value="UniProtKB-KW"/>
</dbReference>
<feature type="transmembrane region" description="Helical" evidence="22">
    <location>
        <begin position="1562"/>
        <end position="1583"/>
    </location>
</feature>
<dbReference type="SUPFAM" id="SSF55856">
    <property type="entry name" value="Cytochrome b5-like heme/steroid binding domain"/>
    <property type="match status" value="1"/>
</dbReference>
<comment type="pathway">
    <text evidence="3">tRNA modification; wybutosine-tRNA(Phe) biosynthesis.</text>
</comment>
<feature type="compositionally biased region" description="Acidic residues" evidence="21">
    <location>
        <begin position="2171"/>
        <end position="2190"/>
    </location>
</feature>
<keyword evidence="13" id="KW-0411">Iron-sulfur</keyword>
<dbReference type="STRING" id="1035309.A0A2C5X393"/>
<dbReference type="UniPathway" id="UPA00375"/>
<feature type="binding site" evidence="20">
    <location>
        <begin position="98"/>
        <end position="105"/>
    </location>
    <ligand>
        <name>ATP</name>
        <dbReference type="ChEBI" id="CHEBI:30616"/>
    </ligand>
</feature>
<keyword evidence="15 20" id="KW-0505">Motor protein</keyword>
<dbReference type="InterPro" id="IPR027417">
    <property type="entry name" value="P-loop_NTPase"/>
</dbReference>
<dbReference type="InterPro" id="IPR014876">
    <property type="entry name" value="DEK_C"/>
</dbReference>
<dbReference type="Pfam" id="PF03142">
    <property type="entry name" value="Chitin_synth_2"/>
    <property type="match status" value="1"/>
</dbReference>
<name>A0A2C5X393_9PEZI</name>
<evidence type="ECO:0000256" key="22">
    <source>
        <dbReference type="SAM" id="Phobius"/>
    </source>
</evidence>
<dbReference type="Pfam" id="PF00258">
    <property type="entry name" value="Flavodoxin_1"/>
    <property type="match status" value="1"/>
</dbReference>
<dbReference type="GO" id="GO:0005524">
    <property type="term" value="F:ATP binding"/>
    <property type="evidence" value="ECO:0007669"/>
    <property type="project" value="UniProtKB-UniRule"/>
</dbReference>
<proteinExistence type="inferred from homology"/>
<evidence type="ECO:0000256" key="13">
    <source>
        <dbReference type="ARBA" id="ARBA00023014"/>
    </source>
</evidence>
<keyword evidence="7" id="KW-0004">4Fe-4S</keyword>
<dbReference type="InterPro" id="IPR013917">
    <property type="entry name" value="tRNA_wybutosine-synth"/>
</dbReference>
<dbReference type="PANTHER" id="PTHR13930:SF0">
    <property type="entry name" value="S-ADENOSYL-L-METHIONINE-DEPENDENT TRNA 4-DEMETHYLWYOSINE SYNTHASE TYW1-RELATED"/>
    <property type="match status" value="1"/>
</dbReference>
<dbReference type="PROSITE" id="PS50902">
    <property type="entry name" value="FLAVODOXIN_LIKE"/>
    <property type="match status" value="1"/>
</dbReference>
<dbReference type="InterPro" id="IPR001609">
    <property type="entry name" value="Myosin_head_motor_dom-like"/>
</dbReference>
<keyword evidence="10" id="KW-0819">tRNA processing</keyword>
<evidence type="ECO:0000256" key="6">
    <source>
        <dbReference type="ARBA" id="ARBA00022475"/>
    </source>
</evidence>
<evidence type="ECO:0000256" key="7">
    <source>
        <dbReference type="ARBA" id="ARBA00022485"/>
    </source>
</evidence>
<dbReference type="GO" id="GO:0102521">
    <property type="term" value="F:tRNA-4-demethylwyosine synthase activity"/>
    <property type="evidence" value="ECO:0007669"/>
    <property type="project" value="UniProtKB-EC"/>
</dbReference>
<dbReference type="Gene3D" id="1.20.58.530">
    <property type="match status" value="1"/>
</dbReference>
<comment type="caution">
    <text evidence="28">The sequence shown here is derived from an EMBL/GenBank/DDBJ whole genome shotgun (WGS) entry which is preliminary data.</text>
</comment>
<dbReference type="GO" id="GO:0031591">
    <property type="term" value="P:wybutosine biosynthetic process"/>
    <property type="evidence" value="ECO:0007669"/>
    <property type="project" value="TreeGrafter"/>
</dbReference>
<dbReference type="PROSITE" id="PS50255">
    <property type="entry name" value="CYTOCHROME_B5_2"/>
    <property type="match status" value="1"/>
</dbReference>
<dbReference type="Gene3D" id="3.40.850.10">
    <property type="entry name" value="Kinesin motor domain"/>
    <property type="match status" value="1"/>
</dbReference>
<dbReference type="Gene3D" id="3.20.20.70">
    <property type="entry name" value="Aldolase class I"/>
    <property type="match status" value="1"/>
</dbReference>
<dbReference type="PROSITE" id="PS51998">
    <property type="entry name" value="DEK_C"/>
    <property type="match status" value="1"/>
</dbReference>
<evidence type="ECO:0000256" key="5">
    <source>
        <dbReference type="ARBA" id="ARBA00012821"/>
    </source>
</evidence>
<dbReference type="SFLD" id="SFLDS00029">
    <property type="entry name" value="Radical_SAM"/>
    <property type="match status" value="1"/>
</dbReference>
<dbReference type="SFLD" id="SFLDG01071">
    <property type="entry name" value="tRNA_wybutosine-synthesizing"/>
    <property type="match status" value="1"/>
</dbReference>
<evidence type="ECO:0000256" key="1">
    <source>
        <dbReference type="ARBA" id="ARBA00001966"/>
    </source>
</evidence>
<feature type="transmembrane region" description="Helical" evidence="22">
    <location>
        <begin position="855"/>
        <end position="874"/>
    </location>
</feature>
<feature type="compositionally biased region" description="Polar residues" evidence="21">
    <location>
        <begin position="580"/>
        <end position="594"/>
    </location>
</feature>
<dbReference type="InterPro" id="IPR001199">
    <property type="entry name" value="Cyt_B5-like_heme/steroid-bd"/>
</dbReference>
<evidence type="ECO:0000256" key="16">
    <source>
        <dbReference type="ARBA" id="ARBA00023180"/>
    </source>
</evidence>
<dbReference type="InterPro" id="IPR029044">
    <property type="entry name" value="Nucleotide-diphossugar_trans"/>
</dbReference>
<dbReference type="GO" id="GO:0005886">
    <property type="term" value="C:plasma membrane"/>
    <property type="evidence" value="ECO:0007669"/>
    <property type="project" value="UniProtKB-SubCell"/>
</dbReference>
<dbReference type="PROSITE" id="PS51918">
    <property type="entry name" value="RADICAL_SAM"/>
    <property type="match status" value="1"/>
</dbReference>
<feature type="compositionally biased region" description="Basic and acidic residues" evidence="21">
    <location>
        <begin position="607"/>
        <end position="621"/>
    </location>
</feature>
<dbReference type="InterPro" id="IPR029039">
    <property type="entry name" value="Flavoprotein-like_sf"/>
</dbReference>
<dbReference type="Pfam" id="PF04055">
    <property type="entry name" value="Radical_SAM"/>
    <property type="match status" value="1"/>
</dbReference>
<dbReference type="InterPro" id="IPR036037">
    <property type="entry name" value="MYSc_Myo17"/>
</dbReference>
<dbReference type="Gene3D" id="1.20.120.720">
    <property type="entry name" value="Myosin VI head, motor domain, U50 subdomain"/>
    <property type="match status" value="1"/>
</dbReference>
<evidence type="ECO:0000259" key="24">
    <source>
        <dbReference type="PROSITE" id="PS50902"/>
    </source>
</evidence>
<dbReference type="Pfam" id="PF08766">
    <property type="entry name" value="DEK_C"/>
    <property type="match status" value="1"/>
</dbReference>
<evidence type="ECO:0000256" key="21">
    <source>
        <dbReference type="SAM" id="MobiDB-lite"/>
    </source>
</evidence>
<feature type="compositionally biased region" description="Basic and acidic residues" evidence="21">
    <location>
        <begin position="2617"/>
        <end position="2638"/>
    </location>
</feature>
<evidence type="ECO:0000256" key="14">
    <source>
        <dbReference type="ARBA" id="ARBA00023123"/>
    </source>
</evidence>
<evidence type="ECO:0000256" key="20">
    <source>
        <dbReference type="PROSITE-ProRule" id="PRU00782"/>
    </source>
</evidence>
<accession>A0A2C5X393</accession>
<protein>
    <recommendedName>
        <fullName evidence="5">tRNA 4-demethylwyosine synthase (AdoMet-dependent)</fullName>
        <ecNumber evidence="5">4.1.3.44</ecNumber>
    </recommendedName>
</protein>
<feature type="region of interest" description="Disordered" evidence="21">
    <location>
        <begin position="2164"/>
        <end position="2197"/>
    </location>
</feature>
<reference evidence="28 29" key="1">
    <citation type="journal article" date="2013" name="Fungal Biol.">
        <title>Analysis of microsatellite markers in the genome of the plant pathogen Ceratocystis fimbriata.</title>
        <authorList>
            <person name="Simpson M.C."/>
            <person name="Wilken P.M."/>
            <person name="Coetzee M.P."/>
            <person name="Wingfield M.J."/>
            <person name="Wingfield B.D."/>
        </authorList>
    </citation>
    <scope>NUCLEOTIDE SEQUENCE [LARGE SCALE GENOMIC DNA]</scope>
    <source>
        <strain evidence="28 29">CBS 114723</strain>
    </source>
</reference>
<keyword evidence="22" id="KW-0812">Transmembrane</keyword>
<feature type="transmembrane region" description="Helical" evidence="22">
    <location>
        <begin position="895"/>
        <end position="914"/>
    </location>
</feature>
<keyword evidence="6" id="KW-1003">Cell membrane</keyword>
<evidence type="ECO:0000313" key="28">
    <source>
        <dbReference type="EMBL" id="PHH55509.1"/>
    </source>
</evidence>
<keyword evidence="17" id="KW-0456">Lyase</keyword>
<keyword evidence="22" id="KW-1133">Transmembrane helix</keyword>
<keyword evidence="14 20" id="KW-0518">Myosin</keyword>
<comment type="catalytic activity">
    <reaction evidence="18">
        <text>N(1)-methylguanosine(37) in tRNA(Phe) + pyruvate + S-adenosyl-L-methionine = 4-demethylwyosine(37) in tRNA(Phe) + 5'-deoxyadenosine + L-methionine + CO2 + H2O</text>
        <dbReference type="Rhea" id="RHEA:36347"/>
        <dbReference type="Rhea" id="RHEA-COMP:10164"/>
        <dbReference type="Rhea" id="RHEA-COMP:10165"/>
        <dbReference type="ChEBI" id="CHEBI:15361"/>
        <dbReference type="ChEBI" id="CHEBI:15377"/>
        <dbReference type="ChEBI" id="CHEBI:16526"/>
        <dbReference type="ChEBI" id="CHEBI:17319"/>
        <dbReference type="ChEBI" id="CHEBI:57844"/>
        <dbReference type="ChEBI" id="CHEBI:59789"/>
        <dbReference type="ChEBI" id="CHEBI:64315"/>
        <dbReference type="ChEBI" id="CHEBI:73542"/>
        <dbReference type="EC" id="4.1.3.44"/>
    </reaction>
</comment>
<dbReference type="PANTHER" id="PTHR13930">
    <property type="entry name" value="S-ADENOSYL-L-METHIONINE-DEPENDENT TRNA 4-DEMETHYLWYOSINE SYNTHASE"/>
    <property type="match status" value="1"/>
</dbReference>
<comment type="cofactor">
    <cofactor evidence="1">
        <name>[4Fe-4S] cluster</name>
        <dbReference type="ChEBI" id="CHEBI:49883"/>
    </cofactor>
</comment>
<feature type="transmembrane region" description="Helical" evidence="22">
    <location>
        <begin position="1617"/>
        <end position="1640"/>
    </location>
</feature>
<dbReference type="FunFam" id="1.10.10.60:FF:000337">
    <property type="entry name" value="Chitin synthase 8"/>
    <property type="match status" value="1"/>
</dbReference>
<dbReference type="CDD" id="cd01335">
    <property type="entry name" value="Radical_SAM"/>
    <property type="match status" value="1"/>
</dbReference>
<keyword evidence="16" id="KW-0325">Glycoprotein</keyword>
<dbReference type="SUPFAM" id="SSF53448">
    <property type="entry name" value="Nucleotide-diphospho-sugar transferases"/>
    <property type="match status" value="1"/>
</dbReference>
<comment type="caution">
    <text evidence="20">Lacks conserved residue(s) required for the propagation of feature annotation.</text>
</comment>
<evidence type="ECO:0000256" key="2">
    <source>
        <dbReference type="ARBA" id="ARBA00004651"/>
    </source>
</evidence>
<dbReference type="Gene3D" id="3.40.50.360">
    <property type="match status" value="1"/>
</dbReference>
<dbReference type="SMR" id="A0A2C5X393"/>
<evidence type="ECO:0000256" key="8">
    <source>
        <dbReference type="ARBA" id="ARBA00022679"/>
    </source>
</evidence>
<dbReference type="SMART" id="SM00242">
    <property type="entry name" value="MYSc"/>
    <property type="match status" value="1"/>
</dbReference>
<dbReference type="InterPro" id="IPR013785">
    <property type="entry name" value="Aldolase_TIM"/>
</dbReference>
<dbReference type="SMART" id="SM01117">
    <property type="entry name" value="Cyt-b5"/>
    <property type="match status" value="2"/>
</dbReference>
<keyword evidence="22" id="KW-0472">Membrane</keyword>
<dbReference type="FunFam" id="1.20.58.530:FF:000017">
    <property type="entry name" value="Chitin synthase ChsE"/>
    <property type="match status" value="1"/>
</dbReference>
<evidence type="ECO:0000256" key="19">
    <source>
        <dbReference type="ARBA" id="ARBA00049510"/>
    </source>
</evidence>
<dbReference type="GO" id="GO:0003774">
    <property type="term" value="F:cytoskeletal motor activity"/>
    <property type="evidence" value="ECO:0007669"/>
    <property type="project" value="UniProtKB-UniRule"/>
</dbReference>
<dbReference type="InterPro" id="IPR036961">
    <property type="entry name" value="Kinesin_motor_dom_sf"/>
</dbReference>
<dbReference type="InterPro" id="IPR058240">
    <property type="entry name" value="rSAM_sf"/>
</dbReference>
<evidence type="ECO:0000256" key="17">
    <source>
        <dbReference type="ARBA" id="ARBA00023239"/>
    </source>
</evidence>
<evidence type="ECO:0000256" key="12">
    <source>
        <dbReference type="ARBA" id="ARBA00023004"/>
    </source>
</evidence>
<dbReference type="InterPro" id="IPR034556">
    <property type="entry name" value="tRNA_wybutosine-synthase"/>
</dbReference>
<feature type="domain" description="Cytochrome b5 heme-binding" evidence="23">
    <location>
        <begin position="918"/>
        <end position="976"/>
    </location>
</feature>
<dbReference type="SUPFAM" id="SSF102114">
    <property type="entry name" value="Radical SAM enzymes"/>
    <property type="match status" value="1"/>
</dbReference>
<evidence type="ECO:0000259" key="23">
    <source>
        <dbReference type="PROSITE" id="PS50255"/>
    </source>
</evidence>
<feature type="region of interest" description="Disordered" evidence="21">
    <location>
        <begin position="1912"/>
        <end position="1948"/>
    </location>
</feature>
<dbReference type="Pfam" id="PF00173">
    <property type="entry name" value="Cyt-b5"/>
    <property type="match status" value="1"/>
</dbReference>
<dbReference type="Gene3D" id="3.10.120.10">
    <property type="entry name" value="Cytochrome b5-like heme/steroid binding domain"/>
    <property type="match status" value="1"/>
</dbReference>
<keyword evidence="9" id="KW-0949">S-adenosyl-L-methionine</keyword>
<feature type="domain" description="Myosin motor" evidence="25">
    <location>
        <begin position="1"/>
        <end position="681"/>
    </location>
</feature>
<comment type="similarity">
    <text evidence="4">Belongs to the TYW1 family.</text>
</comment>
<evidence type="ECO:0000259" key="26">
    <source>
        <dbReference type="PROSITE" id="PS51918"/>
    </source>
</evidence>
<evidence type="ECO:0000256" key="4">
    <source>
        <dbReference type="ARBA" id="ARBA00010115"/>
    </source>
</evidence>
<dbReference type="PROSITE" id="PS51456">
    <property type="entry name" value="MYOSIN_MOTOR"/>
    <property type="match status" value="1"/>
</dbReference>
<dbReference type="EC" id="4.1.3.44" evidence="5"/>
<evidence type="ECO:0000259" key="27">
    <source>
        <dbReference type="PROSITE" id="PS51998"/>
    </source>
</evidence>
<evidence type="ECO:0000256" key="10">
    <source>
        <dbReference type="ARBA" id="ARBA00022694"/>
    </source>
</evidence>
<feature type="domain" description="Flavodoxin-like" evidence="24">
    <location>
        <begin position="1976"/>
        <end position="2150"/>
    </location>
</feature>
<dbReference type="GO" id="GO:0016459">
    <property type="term" value="C:myosin complex"/>
    <property type="evidence" value="ECO:0007669"/>
    <property type="project" value="UniProtKB-KW"/>
</dbReference>
<dbReference type="Pfam" id="PF08608">
    <property type="entry name" value="Wyosine_form"/>
    <property type="match status" value="1"/>
</dbReference>
<comment type="catalytic activity">
    <reaction evidence="19">
        <text>[(1-&gt;4)-N-acetyl-beta-D-glucosaminyl](n) + UDP-N-acetyl-alpha-D-glucosamine = [(1-&gt;4)-N-acetyl-beta-D-glucosaminyl](n+1) + UDP + H(+)</text>
        <dbReference type="Rhea" id="RHEA:16637"/>
        <dbReference type="Rhea" id="RHEA-COMP:9593"/>
        <dbReference type="Rhea" id="RHEA-COMP:9595"/>
        <dbReference type="ChEBI" id="CHEBI:15378"/>
        <dbReference type="ChEBI" id="CHEBI:17029"/>
        <dbReference type="ChEBI" id="CHEBI:57705"/>
        <dbReference type="ChEBI" id="CHEBI:58223"/>
        <dbReference type="EC" id="2.4.1.16"/>
    </reaction>
    <physiologicalReaction direction="left-to-right" evidence="19">
        <dbReference type="Rhea" id="RHEA:16638"/>
    </physiologicalReaction>
</comment>
<comment type="subcellular location">
    <subcellularLocation>
        <location evidence="2">Cell membrane</location>
        <topology evidence="2">Multi-pass membrane protein</topology>
    </subcellularLocation>
</comment>
<organism evidence="28 29">
    <name type="scientific">Ceratocystis fimbriata CBS 114723</name>
    <dbReference type="NCBI Taxonomy" id="1035309"/>
    <lineage>
        <taxon>Eukaryota</taxon>
        <taxon>Fungi</taxon>
        <taxon>Dikarya</taxon>
        <taxon>Ascomycota</taxon>
        <taxon>Pezizomycotina</taxon>
        <taxon>Sordariomycetes</taxon>
        <taxon>Hypocreomycetidae</taxon>
        <taxon>Microascales</taxon>
        <taxon>Ceratocystidaceae</taxon>
        <taxon>Ceratocystis</taxon>
    </lineage>
</organism>
<feature type="transmembrane region" description="Helical" evidence="22">
    <location>
        <begin position="1589"/>
        <end position="1610"/>
    </location>
</feature>
<feature type="domain" description="Radical SAM core" evidence="26">
    <location>
        <begin position="2298"/>
        <end position="2547"/>
    </location>
</feature>
<dbReference type="SUPFAM" id="SSF109715">
    <property type="entry name" value="DEK C-terminal domain"/>
    <property type="match status" value="1"/>
</dbReference>
<evidence type="ECO:0000256" key="3">
    <source>
        <dbReference type="ARBA" id="ARBA00004797"/>
    </source>
</evidence>
<dbReference type="InterPro" id="IPR008254">
    <property type="entry name" value="Flavodoxin/NO_synth"/>
</dbReference>
<feature type="region of interest" description="Disordered" evidence="21">
    <location>
        <begin position="2596"/>
        <end position="2638"/>
    </location>
</feature>
<keyword evidence="8" id="KW-0808">Transferase</keyword>
<evidence type="ECO:0000259" key="25">
    <source>
        <dbReference type="PROSITE" id="PS51456"/>
    </source>
</evidence>
<evidence type="ECO:0000256" key="15">
    <source>
        <dbReference type="ARBA" id="ARBA00023175"/>
    </source>
</evidence>
<keyword evidence="29" id="KW-1185">Reference proteome</keyword>
<dbReference type="InterPro" id="IPR036400">
    <property type="entry name" value="Cyt_B5-like_heme/steroid_sf"/>
</dbReference>
<keyword evidence="12" id="KW-0408">Iron</keyword>
<evidence type="ECO:0000313" key="29">
    <source>
        <dbReference type="Proteomes" id="UP000222788"/>
    </source>
</evidence>
<feature type="region of interest" description="Disordered" evidence="21">
    <location>
        <begin position="577"/>
        <end position="624"/>
    </location>
</feature>